<accession>X5DCS0</accession>
<reference evidence="3 5" key="1">
    <citation type="submission" date="2014-03" db="EMBL/GenBank/DDBJ databases">
        <title>Complete genome sequence of a deeply braunched marine Bacteroidia bacterium Draconibacterium orientale type strain FH5T.</title>
        <authorList>
            <person name="Li X."/>
            <person name="Wang X."/>
            <person name="Xie Z."/>
            <person name="Du Z."/>
            <person name="Chen G."/>
        </authorList>
    </citation>
    <scope>NUCLEOTIDE SEQUENCE [LARGE SCALE GENOMIC DNA]</scope>
    <source>
        <strain evidence="3 5">FH5</strain>
    </source>
</reference>
<evidence type="ECO:0000313" key="6">
    <source>
        <dbReference type="Proteomes" id="UP000181981"/>
    </source>
</evidence>
<dbReference type="eggNOG" id="COG2865">
    <property type="taxonomic scope" value="Bacteria"/>
</dbReference>
<dbReference type="HOGENOM" id="CLU_024970_3_2_10"/>
<evidence type="ECO:0000259" key="2">
    <source>
        <dbReference type="Pfam" id="PF21247"/>
    </source>
</evidence>
<feature type="domain" description="Filamentation induced by cAMP protein Fic-like C-terminal" evidence="2">
    <location>
        <begin position="439"/>
        <end position="497"/>
    </location>
</feature>
<dbReference type="RefSeq" id="WP_038560610.1">
    <property type="nucleotide sequence ID" value="NZ_FOHT01000023.1"/>
</dbReference>
<organism evidence="4 6">
    <name type="scientific">Draconibacterium orientale</name>
    <dbReference type="NCBI Taxonomy" id="1168034"/>
    <lineage>
        <taxon>Bacteria</taxon>
        <taxon>Pseudomonadati</taxon>
        <taxon>Bacteroidota</taxon>
        <taxon>Bacteroidia</taxon>
        <taxon>Marinilabiliales</taxon>
        <taxon>Prolixibacteraceae</taxon>
        <taxon>Draconibacterium</taxon>
    </lineage>
</organism>
<dbReference type="eggNOG" id="COG3177">
    <property type="taxonomic scope" value="Bacteria"/>
</dbReference>
<dbReference type="Gene3D" id="3.30.565.60">
    <property type="match status" value="1"/>
</dbReference>
<proteinExistence type="predicted"/>
<evidence type="ECO:0000313" key="3">
    <source>
        <dbReference type="EMBL" id="AHW60638.1"/>
    </source>
</evidence>
<dbReference type="Pfam" id="PF21247">
    <property type="entry name" value="Fic-like_C"/>
    <property type="match status" value="1"/>
</dbReference>
<name>X5DCS0_9BACT</name>
<keyword evidence="4" id="KW-0378">Hydrolase</keyword>
<gene>
    <name evidence="3" type="ORF">FH5T_16055</name>
    <name evidence="4" type="ORF">SAMN05444285_12384</name>
</gene>
<evidence type="ECO:0000313" key="4">
    <source>
        <dbReference type="EMBL" id="SET79446.1"/>
    </source>
</evidence>
<dbReference type="EMBL" id="FOHT01000023">
    <property type="protein sequence ID" value="SET79446.1"/>
    <property type="molecule type" value="Genomic_DNA"/>
</dbReference>
<dbReference type="PANTHER" id="PTHR30595">
    <property type="entry name" value="GLPR-RELATED TRANSCRIPTIONAL REPRESSOR"/>
    <property type="match status" value="1"/>
</dbReference>
<feature type="domain" description="DUF4062" evidence="1">
    <location>
        <begin position="5"/>
        <end position="91"/>
    </location>
</feature>
<dbReference type="GO" id="GO:0004386">
    <property type="term" value="F:helicase activity"/>
    <property type="evidence" value="ECO:0007669"/>
    <property type="project" value="UniProtKB-KW"/>
</dbReference>
<keyword evidence="4" id="KW-0547">Nucleotide-binding</keyword>
<reference evidence="4 6" key="2">
    <citation type="submission" date="2016-10" db="EMBL/GenBank/DDBJ databases">
        <authorList>
            <person name="de Groot N.N."/>
        </authorList>
    </citation>
    <scope>NUCLEOTIDE SEQUENCE [LARGE SCALE GENOMIC DNA]</scope>
    <source>
        <strain evidence="4 6">DSM 25947</strain>
    </source>
</reference>
<dbReference type="InterPro" id="IPR025139">
    <property type="entry name" value="DUF4062"/>
</dbReference>
<dbReference type="EMBL" id="CP007451">
    <property type="protein sequence ID" value="AHW60638.1"/>
    <property type="molecule type" value="Genomic_DNA"/>
</dbReference>
<keyword evidence="4" id="KW-0067">ATP-binding</keyword>
<sequence length="513" mass="58380">MKKLKVFISSVQSEFANERAELASYLRLDPLLGTFFEPFIFEEVPANTHSPGKVYLTEVKESDIYMGLLGTLYGFEDEMGVSPTEREYDQAKAEHIPRWIFIKDIVGADRHPKEIALIRKIEQDVSRKKFSNLDLLKKEVYNSAVLYLKQTGKIESHDFDDSLHPSADIQSLDENKVKEFVVLARNKRNFPLKDTASVDQVLKHLRMIKNGKLVNSALLAFAPDPQLFFPSSTIKCAHFHGVQVQKPIPDYKEFGGTVFEVADEAVNFVLSKINLSTGTREKSNQVETIYEIPRAVISEAIINAVAHRDYYSKGSIQVSIFRDRIEVTNPGNLPPELDINDLREPHSSYPHNPLLAGCMFLTGEIERYGTGTLEMFKLTEERGLRPPLIVLDEGFKVTIWRPSAEAIHDAEHEAIHDAEHDNIHDVSELFSEIVELPHRLVLVLKGEMSRTLLMEILELKNRPHFATNYLEPALKKGLIEMTLPEKSTSKNQKYRLTTKGLGLKEKLEGKMRK</sequence>
<evidence type="ECO:0000313" key="5">
    <source>
        <dbReference type="Proteomes" id="UP000023772"/>
    </source>
</evidence>
<dbReference type="InterPro" id="IPR038475">
    <property type="entry name" value="RecG_C_sf"/>
</dbReference>
<dbReference type="PANTHER" id="PTHR30595:SF6">
    <property type="entry name" value="SCHLAFEN ALBA-2 DOMAIN-CONTAINING PROTEIN"/>
    <property type="match status" value="1"/>
</dbReference>
<evidence type="ECO:0000259" key="1">
    <source>
        <dbReference type="Pfam" id="PF13271"/>
    </source>
</evidence>
<dbReference type="STRING" id="1168034.FH5T_16055"/>
<dbReference type="Proteomes" id="UP000181981">
    <property type="component" value="Unassembled WGS sequence"/>
</dbReference>
<dbReference type="KEGG" id="dori:FH5T_16055"/>
<dbReference type="Pfam" id="PF13271">
    <property type="entry name" value="DUF4062"/>
    <property type="match status" value="1"/>
</dbReference>
<keyword evidence="4" id="KW-0347">Helicase</keyword>
<dbReference type="Proteomes" id="UP000023772">
    <property type="component" value="Chromosome"/>
</dbReference>
<dbReference type="Pfam" id="PF13749">
    <property type="entry name" value="HATPase_c_4"/>
    <property type="match status" value="1"/>
</dbReference>
<keyword evidence="5" id="KW-1185">Reference proteome</keyword>
<dbReference type="InterPro" id="IPR049514">
    <property type="entry name" value="Fic-like_C"/>
</dbReference>
<dbReference type="AlphaFoldDB" id="X5DCS0"/>
<protein>
    <submittedName>
        <fullName evidence="4">Putative ATP-dependent DNA helicase recG C-terminal</fullName>
    </submittedName>
    <submittedName>
        <fullName evidence="3">Transcriptional regulator</fullName>
    </submittedName>
</protein>